<organism evidence="3 4">
    <name type="scientific">Olea europaea subsp. europaea</name>
    <dbReference type="NCBI Taxonomy" id="158383"/>
    <lineage>
        <taxon>Eukaryota</taxon>
        <taxon>Viridiplantae</taxon>
        <taxon>Streptophyta</taxon>
        <taxon>Embryophyta</taxon>
        <taxon>Tracheophyta</taxon>
        <taxon>Spermatophyta</taxon>
        <taxon>Magnoliopsida</taxon>
        <taxon>eudicotyledons</taxon>
        <taxon>Gunneridae</taxon>
        <taxon>Pentapetalae</taxon>
        <taxon>asterids</taxon>
        <taxon>lamiids</taxon>
        <taxon>Lamiales</taxon>
        <taxon>Oleaceae</taxon>
        <taxon>Oleeae</taxon>
        <taxon>Olea</taxon>
    </lineage>
</organism>
<evidence type="ECO:0000256" key="1">
    <source>
        <dbReference type="SAM" id="Phobius"/>
    </source>
</evidence>
<dbReference type="InterPro" id="IPR042099">
    <property type="entry name" value="ANL_N_sf"/>
</dbReference>
<keyword evidence="1" id="KW-0472">Membrane</keyword>
<sequence>MKLWATNAVHASLEELEQRLEALNPSRSSAHCDVFPWAYMLALWKFMKKKLISAPIGRGYGLTETCVGGTFSEYDDTIVGRVGPPLPCLFIKVSRLYKQAGMGTYIVFFILQWLLFPLKIFSMDLESIFWLSGLC</sequence>
<evidence type="ECO:0000313" key="3">
    <source>
        <dbReference type="EMBL" id="CAA2982977.1"/>
    </source>
</evidence>
<feature type="domain" description="AMP-dependent synthetase/ligase" evidence="2">
    <location>
        <begin position="42"/>
        <end position="93"/>
    </location>
</feature>
<dbReference type="OrthoDB" id="1029999at2759"/>
<feature type="transmembrane region" description="Helical" evidence="1">
    <location>
        <begin position="102"/>
        <end position="121"/>
    </location>
</feature>
<evidence type="ECO:0000259" key="2">
    <source>
        <dbReference type="Pfam" id="PF00501"/>
    </source>
</evidence>
<reference evidence="3 4" key="1">
    <citation type="submission" date="2019-12" db="EMBL/GenBank/DDBJ databases">
        <authorList>
            <person name="Alioto T."/>
            <person name="Alioto T."/>
            <person name="Gomez Garrido J."/>
        </authorList>
    </citation>
    <scope>NUCLEOTIDE SEQUENCE [LARGE SCALE GENOMIC DNA]</scope>
</reference>
<keyword evidence="1" id="KW-1133">Transmembrane helix</keyword>
<dbReference type="InterPro" id="IPR000873">
    <property type="entry name" value="AMP-dep_synth/lig_dom"/>
</dbReference>
<dbReference type="Proteomes" id="UP000594638">
    <property type="component" value="Unassembled WGS sequence"/>
</dbReference>
<dbReference type="AlphaFoldDB" id="A0A8S0RVB4"/>
<proteinExistence type="predicted"/>
<comment type="caution">
    <text evidence="3">The sequence shown here is derived from an EMBL/GenBank/DDBJ whole genome shotgun (WGS) entry which is preliminary data.</text>
</comment>
<dbReference type="SUPFAM" id="SSF56801">
    <property type="entry name" value="Acetyl-CoA synthetase-like"/>
    <property type="match status" value="1"/>
</dbReference>
<name>A0A8S0RVB4_OLEEU</name>
<protein>
    <submittedName>
        <fullName evidence="3">Long chain acyl- synthetase 9, chloroplastic</fullName>
    </submittedName>
</protein>
<evidence type="ECO:0000313" key="4">
    <source>
        <dbReference type="Proteomes" id="UP000594638"/>
    </source>
</evidence>
<dbReference type="EMBL" id="CACTIH010003712">
    <property type="protein sequence ID" value="CAA2982977.1"/>
    <property type="molecule type" value="Genomic_DNA"/>
</dbReference>
<dbReference type="Gene3D" id="3.40.50.12780">
    <property type="entry name" value="N-terminal domain of ligase-like"/>
    <property type="match status" value="1"/>
</dbReference>
<keyword evidence="4" id="KW-1185">Reference proteome</keyword>
<keyword evidence="1" id="KW-0812">Transmembrane</keyword>
<dbReference type="Pfam" id="PF00501">
    <property type="entry name" value="AMP-binding"/>
    <property type="match status" value="1"/>
</dbReference>
<dbReference type="Gramene" id="OE9A011223T1">
    <property type="protein sequence ID" value="OE9A011223C1"/>
    <property type="gene ID" value="OE9A011223"/>
</dbReference>
<gene>
    <name evidence="3" type="ORF">OLEA9_A011223</name>
</gene>
<accession>A0A8S0RVB4</accession>